<comment type="caution">
    <text evidence="1">The sequence shown here is derived from an EMBL/GenBank/DDBJ whole genome shotgun (WGS) entry which is preliminary data.</text>
</comment>
<evidence type="ECO:0000313" key="2">
    <source>
        <dbReference type="Proteomes" id="UP001489004"/>
    </source>
</evidence>
<evidence type="ECO:0000313" key="1">
    <source>
        <dbReference type="EMBL" id="KAK9811426.1"/>
    </source>
</evidence>
<name>A0AAW1PSL5_9CHLO</name>
<dbReference type="PANTHER" id="PTHR33825:SF5">
    <property type="entry name" value="TRANSMEMBRANE PROTEIN"/>
    <property type="match status" value="1"/>
</dbReference>
<dbReference type="AlphaFoldDB" id="A0AAW1PSL5"/>
<dbReference type="EMBL" id="JALJOR010000009">
    <property type="protein sequence ID" value="KAK9811426.1"/>
    <property type="molecule type" value="Genomic_DNA"/>
</dbReference>
<dbReference type="Proteomes" id="UP001489004">
    <property type="component" value="Unassembled WGS sequence"/>
</dbReference>
<gene>
    <name evidence="1" type="ORF">WJX72_003798</name>
</gene>
<dbReference type="PANTHER" id="PTHR33825">
    <property type="entry name" value="CHITINASE-LIKE PROTEIN"/>
    <property type="match status" value="1"/>
</dbReference>
<organism evidence="1 2">
    <name type="scientific">[Myrmecia] bisecta</name>
    <dbReference type="NCBI Taxonomy" id="41462"/>
    <lineage>
        <taxon>Eukaryota</taxon>
        <taxon>Viridiplantae</taxon>
        <taxon>Chlorophyta</taxon>
        <taxon>core chlorophytes</taxon>
        <taxon>Trebouxiophyceae</taxon>
        <taxon>Trebouxiales</taxon>
        <taxon>Trebouxiaceae</taxon>
        <taxon>Myrmecia</taxon>
    </lineage>
</organism>
<proteinExistence type="predicted"/>
<accession>A0AAW1PSL5</accession>
<sequence>MLLVGIGAFVLGTSLAVFLIASIPTVLAARRTAQAMEVLLRTAEAELPDTVAAMRLSGLELSDCIEEVSLLSGEVTSGIRASAQAVTAAEQGIREGAKYARMAVTDMVVPTIKRRVPAARGTVEAELQRRAQLQHTLPAIRQMAATTKTVASQLRFGLAALKLVSGANQARRWVLQQRGLAEYNRRREYM</sequence>
<reference evidence="1 2" key="1">
    <citation type="journal article" date="2024" name="Nat. Commun.">
        <title>Phylogenomics reveals the evolutionary origins of lichenization in chlorophyte algae.</title>
        <authorList>
            <person name="Puginier C."/>
            <person name="Libourel C."/>
            <person name="Otte J."/>
            <person name="Skaloud P."/>
            <person name="Haon M."/>
            <person name="Grisel S."/>
            <person name="Petersen M."/>
            <person name="Berrin J.G."/>
            <person name="Delaux P.M."/>
            <person name="Dal Grande F."/>
            <person name="Keller J."/>
        </authorList>
    </citation>
    <scope>NUCLEOTIDE SEQUENCE [LARGE SCALE GENOMIC DNA]</scope>
    <source>
        <strain evidence="1 2">SAG 2043</strain>
    </source>
</reference>
<keyword evidence="2" id="KW-1185">Reference proteome</keyword>
<protein>
    <submittedName>
        <fullName evidence="1">Uncharacterized protein</fullName>
    </submittedName>
</protein>